<protein>
    <submittedName>
        <fullName evidence="3">Uncharacterized protein</fullName>
    </submittedName>
</protein>
<organism evidence="3 4">
    <name type="scientific">Candolleomyces eurysporus</name>
    <dbReference type="NCBI Taxonomy" id="2828524"/>
    <lineage>
        <taxon>Eukaryota</taxon>
        <taxon>Fungi</taxon>
        <taxon>Dikarya</taxon>
        <taxon>Basidiomycota</taxon>
        <taxon>Agaricomycotina</taxon>
        <taxon>Agaricomycetes</taxon>
        <taxon>Agaricomycetidae</taxon>
        <taxon>Agaricales</taxon>
        <taxon>Agaricineae</taxon>
        <taxon>Psathyrellaceae</taxon>
        <taxon>Candolleomyces</taxon>
    </lineage>
</organism>
<comment type="caution">
    <text evidence="3">The sequence shown here is derived from an EMBL/GenBank/DDBJ whole genome shotgun (WGS) entry which is preliminary data.</text>
</comment>
<evidence type="ECO:0000256" key="1">
    <source>
        <dbReference type="SAM" id="Coils"/>
    </source>
</evidence>
<evidence type="ECO:0000313" key="4">
    <source>
        <dbReference type="Proteomes" id="UP001140091"/>
    </source>
</evidence>
<keyword evidence="4" id="KW-1185">Reference proteome</keyword>
<sequence length="1175" mass="130672">MNQLSDALISKRAENKRLQSQVASLRRQVMRLQLKVDDGKRVLMRLASNDIAGASRILELALDRGDSAEVILRKLDAVIEALGGPLLLYVLQNDKFFPSLSTLRRHKQVPQVLVSADTPSDDEINTNIRTMLGDAGRPPPHNRELGQTLMIDGIALEEVPRYDGLRNIVLGLCREHSSELKKSIDNLSDLEELRKGLDLQQCHYAKDGTMFALAPVTGDQDYYPTPVVISGSCKAENGSSIAKLVQRFINLYNAHPDGRAKHGRILQFATDGESSFRSARFQTCLGQDTAHGFDILSRLTGLNIETGPDDLIGTCDPKHIFKRYAQQLRSFTLSIQLGDTALSYQDIRFALLSSGVPEERINLLLNPQDKQNVPIALDLLKELRNTEPTQDSDPLNPGDLHRLRIVKFYATILSMFITPFTDVKMGLQAEQIRRLSTYAHLAFALYRTHRQQFMKGALYGDSMSIVKSIIMLVARFQDVDENLPFYIILIGTDRLEGVFSHVRTQDHARNCDILQLGQKSSIGAEINRILTKYPDLDRGHQKRKIVNSSGEDHINPASWDKNADITVGSVDLEKEFFAARGDASRMMLELLGFEFGWECLDGREIDFLKPFGRFVGSQTTKEREARSQGGNSGLAGENNEDDEDDVEEERATTEIENEPKASTTAPQSTLSNTQLDLIDETEEEALGADADEPDLADSSMATVLHSKFLEIDGKRYCKSTLCPKYLISPSSRKVVIRQFRAAGMTIKDITQRTKSSLDGNIFDNASSGRDTGEQSLLVNKDLGAFLCRCRNGQVVALAVLEITHFRHKTGKITFEIPLKDLEADGMQVVGQILRMENDYSSQGLRWVWTQRYAVVEHGSTDTPSDRELGISGSTVAVSGSYFYPLHPTIIKNSSFGQLTWALDSPQLEQATTDLWADLEPDSDDILGRVDALPIIKAPGIPYHIQDKEKFTVQAASSVIVTKHQPNDAVRCQLCNTPCKLKGLRNHVGAHILRSIRGAHDPTLLPGITVGLNPCGWCGGSSCKTQFKAIKKSHYLILSDCEYHYEKMVYGSAAKFSIPQPCTNIPIVCALCPKPDAATGPIPTIWKYNLRYHITEHHLDASGAPPSLPPSMVVSAFISQEEEAALGIEKTKTYEYRSYFDIPGSDDVRDIDERLKRERSASSAAQGKTRKKPKKK</sequence>
<feature type="region of interest" description="Disordered" evidence="2">
    <location>
        <begin position="618"/>
        <end position="672"/>
    </location>
</feature>
<reference evidence="3" key="1">
    <citation type="submission" date="2022-06" db="EMBL/GenBank/DDBJ databases">
        <title>Genome Sequence of Candolleomyces eurysporus.</title>
        <authorList>
            <person name="Buettner E."/>
        </authorList>
    </citation>
    <scope>NUCLEOTIDE SEQUENCE</scope>
    <source>
        <strain evidence="3">VTCC 930004</strain>
    </source>
</reference>
<gene>
    <name evidence="3" type="ORF">H1R20_g153</name>
</gene>
<name>A0A9W8MNC5_9AGAR</name>
<dbReference type="AlphaFoldDB" id="A0A9W8MNC5"/>
<feature type="coiled-coil region" evidence="1">
    <location>
        <begin position="1"/>
        <end position="35"/>
    </location>
</feature>
<feature type="compositionally biased region" description="Basic and acidic residues" evidence="2">
    <location>
        <begin position="649"/>
        <end position="659"/>
    </location>
</feature>
<accession>A0A9W8MNC5</accession>
<keyword evidence="1" id="KW-0175">Coiled coil</keyword>
<evidence type="ECO:0000313" key="3">
    <source>
        <dbReference type="EMBL" id="KAJ2936966.1"/>
    </source>
</evidence>
<feature type="compositionally biased region" description="Basic and acidic residues" evidence="2">
    <location>
        <begin position="1145"/>
        <end position="1159"/>
    </location>
</feature>
<feature type="region of interest" description="Disordered" evidence="2">
    <location>
        <begin position="1140"/>
        <end position="1175"/>
    </location>
</feature>
<dbReference type="EMBL" id="JANBPK010000008">
    <property type="protein sequence ID" value="KAJ2936966.1"/>
    <property type="molecule type" value="Genomic_DNA"/>
</dbReference>
<feature type="compositionally biased region" description="Polar residues" evidence="2">
    <location>
        <begin position="660"/>
        <end position="672"/>
    </location>
</feature>
<evidence type="ECO:0000256" key="2">
    <source>
        <dbReference type="SAM" id="MobiDB-lite"/>
    </source>
</evidence>
<dbReference type="OrthoDB" id="3048541at2759"/>
<feature type="non-terminal residue" evidence="3">
    <location>
        <position position="1"/>
    </location>
</feature>
<proteinExistence type="predicted"/>
<feature type="compositionally biased region" description="Acidic residues" evidence="2">
    <location>
        <begin position="638"/>
        <end position="648"/>
    </location>
</feature>
<dbReference type="Proteomes" id="UP001140091">
    <property type="component" value="Unassembled WGS sequence"/>
</dbReference>